<gene>
    <name evidence="2" type="ORF">PHLCEN_2v1787</name>
</gene>
<dbReference type="AlphaFoldDB" id="A0A2R6RVZ6"/>
<dbReference type="OrthoDB" id="3261714at2759"/>
<name>A0A2R6RVZ6_9APHY</name>
<reference evidence="2 3" key="1">
    <citation type="submission" date="2018-02" db="EMBL/GenBank/DDBJ databases">
        <title>Genome sequence of the basidiomycete white-rot fungus Phlebia centrifuga.</title>
        <authorList>
            <person name="Granchi Z."/>
            <person name="Peng M."/>
            <person name="de Vries R.P."/>
            <person name="Hilden K."/>
            <person name="Makela M.R."/>
            <person name="Grigoriev I."/>
            <person name="Riley R."/>
        </authorList>
    </citation>
    <scope>NUCLEOTIDE SEQUENCE [LARGE SCALE GENOMIC DNA]</scope>
    <source>
        <strain evidence="2 3">FBCC195</strain>
    </source>
</reference>
<evidence type="ECO:0000313" key="3">
    <source>
        <dbReference type="Proteomes" id="UP000186601"/>
    </source>
</evidence>
<organism evidence="2 3">
    <name type="scientific">Hermanssonia centrifuga</name>
    <dbReference type="NCBI Taxonomy" id="98765"/>
    <lineage>
        <taxon>Eukaryota</taxon>
        <taxon>Fungi</taxon>
        <taxon>Dikarya</taxon>
        <taxon>Basidiomycota</taxon>
        <taxon>Agaricomycotina</taxon>
        <taxon>Agaricomycetes</taxon>
        <taxon>Polyporales</taxon>
        <taxon>Meruliaceae</taxon>
        <taxon>Hermanssonia</taxon>
    </lineage>
</organism>
<feature type="region of interest" description="Disordered" evidence="1">
    <location>
        <begin position="80"/>
        <end position="299"/>
    </location>
</feature>
<accession>A0A2R6RVZ6</accession>
<dbReference type="Proteomes" id="UP000186601">
    <property type="component" value="Unassembled WGS sequence"/>
</dbReference>
<proteinExistence type="predicted"/>
<dbReference type="EMBL" id="MLYV02000146">
    <property type="protein sequence ID" value="PSS34170.1"/>
    <property type="molecule type" value="Genomic_DNA"/>
</dbReference>
<evidence type="ECO:0000313" key="2">
    <source>
        <dbReference type="EMBL" id="PSS34170.1"/>
    </source>
</evidence>
<feature type="region of interest" description="Disordered" evidence="1">
    <location>
        <begin position="1"/>
        <end position="68"/>
    </location>
</feature>
<protein>
    <submittedName>
        <fullName evidence="2">Uncharacterized protein</fullName>
    </submittedName>
</protein>
<evidence type="ECO:0000256" key="1">
    <source>
        <dbReference type="SAM" id="MobiDB-lite"/>
    </source>
</evidence>
<sequence>MSARQPFIPQQRPPSKPNPSEASADESFRPNGLLSDSSNTSTETNAPQSARNGFSTSLDTPPLITGAHKPLNLAGFVKKKSHGTVHTSGKAHQVIDDHSSSSPKPMNQQATRIVAPSPFFPSSSGFAPIAAFRTPSISSSKLQTSTSTDEFGSNQPHIPSGPAQDGSNNSDRYSQARAGHRMRPLSQPSLERIYEIEEETPPEYGIQGPGAGDGQEIIRNSSTAPEGHARYESDGKEKPPPLRRINKRPQRNEDVEDELDYGNPTKRYKPDNLDEEQSGYYSLQPSPRPQYDHQDSHTPTFAHDIRDQTVEHALSRPVYTGRDPKEASIHHEHALHRLLGQELDAYVDTHLESYEQAKKKWAQCSMDEWKTGADGQRAHDVRPIEVSSVHPLTLTFRTKLALHASLHSTLAAHRTVLSDREDTLKEVRTTLVREGGNVVSGKGAASFGGNGNEDELVLSKDGTI</sequence>
<feature type="compositionally biased region" description="Polar residues" evidence="1">
    <location>
        <begin position="100"/>
        <end position="111"/>
    </location>
</feature>
<comment type="caution">
    <text evidence="2">The sequence shown here is derived from an EMBL/GenBank/DDBJ whole genome shotgun (WGS) entry which is preliminary data.</text>
</comment>
<keyword evidence="3" id="KW-1185">Reference proteome</keyword>
<feature type="compositionally biased region" description="Low complexity" evidence="1">
    <location>
        <begin position="115"/>
        <end position="148"/>
    </location>
</feature>
<feature type="compositionally biased region" description="Basic and acidic residues" evidence="1">
    <location>
        <begin position="227"/>
        <end position="240"/>
    </location>
</feature>
<feature type="compositionally biased region" description="Polar residues" evidence="1">
    <location>
        <begin position="34"/>
        <end position="59"/>
    </location>
</feature>